<proteinExistence type="predicted"/>
<organism evidence="2 3">
    <name type="scientific">Penaeus vannamei</name>
    <name type="common">Whiteleg shrimp</name>
    <name type="synonym">Litopenaeus vannamei</name>
    <dbReference type="NCBI Taxonomy" id="6689"/>
    <lineage>
        <taxon>Eukaryota</taxon>
        <taxon>Metazoa</taxon>
        <taxon>Ecdysozoa</taxon>
        <taxon>Arthropoda</taxon>
        <taxon>Crustacea</taxon>
        <taxon>Multicrustacea</taxon>
        <taxon>Malacostraca</taxon>
        <taxon>Eumalacostraca</taxon>
        <taxon>Eucarida</taxon>
        <taxon>Decapoda</taxon>
        <taxon>Dendrobranchiata</taxon>
        <taxon>Penaeoidea</taxon>
        <taxon>Penaeidae</taxon>
        <taxon>Penaeus</taxon>
    </lineage>
</organism>
<dbReference type="Proteomes" id="UP000283509">
    <property type="component" value="Unassembled WGS sequence"/>
</dbReference>
<evidence type="ECO:0000313" key="3">
    <source>
        <dbReference type="Proteomes" id="UP000283509"/>
    </source>
</evidence>
<name>A0A3R7P5B3_PENVA</name>
<feature type="compositionally biased region" description="Pro residues" evidence="1">
    <location>
        <begin position="121"/>
        <end position="141"/>
    </location>
</feature>
<feature type="region of interest" description="Disordered" evidence="1">
    <location>
        <begin position="111"/>
        <end position="147"/>
    </location>
</feature>
<feature type="compositionally biased region" description="Pro residues" evidence="1">
    <location>
        <begin position="32"/>
        <end position="41"/>
    </location>
</feature>
<protein>
    <submittedName>
        <fullName evidence="2">Uncharacterized protein</fullName>
    </submittedName>
</protein>
<reference evidence="2 3" key="1">
    <citation type="submission" date="2018-04" db="EMBL/GenBank/DDBJ databases">
        <authorList>
            <person name="Zhang X."/>
            <person name="Yuan J."/>
            <person name="Li F."/>
            <person name="Xiang J."/>
        </authorList>
    </citation>
    <scope>NUCLEOTIDE SEQUENCE [LARGE SCALE GENOMIC DNA]</scope>
    <source>
        <tissue evidence="2">Muscle</tissue>
    </source>
</reference>
<feature type="region of interest" description="Disordered" evidence="1">
    <location>
        <begin position="1"/>
        <end position="45"/>
    </location>
</feature>
<reference evidence="2 3" key="2">
    <citation type="submission" date="2019-01" db="EMBL/GenBank/DDBJ databases">
        <title>The decoding of complex shrimp genome reveals the adaptation for benthos swimmer, frequently molting mechanism and breeding impact on genome.</title>
        <authorList>
            <person name="Sun Y."/>
            <person name="Gao Y."/>
            <person name="Yu Y."/>
        </authorList>
    </citation>
    <scope>NUCLEOTIDE SEQUENCE [LARGE SCALE GENOMIC DNA]</scope>
    <source>
        <tissue evidence="2">Muscle</tissue>
    </source>
</reference>
<accession>A0A3R7P5B3</accession>
<dbReference type="AlphaFoldDB" id="A0A3R7P5B3"/>
<dbReference type="EMBL" id="QCYY01001724">
    <property type="protein sequence ID" value="ROT75840.1"/>
    <property type="molecule type" value="Genomic_DNA"/>
</dbReference>
<evidence type="ECO:0000256" key="1">
    <source>
        <dbReference type="SAM" id="MobiDB-lite"/>
    </source>
</evidence>
<dbReference type="PRINTS" id="PR01217">
    <property type="entry name" value="PRICHEXTENSN"/>
</dbReference>
<keyword evidence="3" id="KW-1185">Reference proteome</keyword>
<gene>
    <name evidence="2" type="ORF">C7M84_005592</name>
</gene>
<sequence length="373" mass="41076">MESKAEGELTDLFSSKTAQPRPTKPHHSTLPAPTPTPPDSPFPMSIFELYLPPMLRHPPPPHTHPSPCPFPLTPSPLPLLYPPPLTITRMSTESLTTMDYKPSTQILSSDALRSREMWKSPPTPTPTPPIPYSSSPPPPSLHNPMSTPPLSLLSHSRALPPWTEHSSTSPDPPLPHLTFPFSLALPILSLSFSPFPPPLFFILSFLFPHLFLHSHPLPRLPLSHPSPFPPFSPLPPPTPFHSLSLIFPFSIPSLFLPSPLLPPSTPFFSPILPFSSHSFSSILTLSFALPFPISLPFLRPPLSHPSPFLPFSPSPLSPFPFSLPFSPSPLSVILLLQISLHGHPRRRIRDKIVLKSDEGARPARRLSAVCRSG</sequence>
<evidence type="ECO:0000313" key="2">
    <source>
        <dbReference type="EMBL" id="ROT75840.1"/>
    </source>
</evidence>
<comment type="caution">
    <text evidence="2">The sequence shown here is derived from an EMBL/GenBank/DDBJ whole genome shotgun (WGS) entry which is preliminary data.</text>
</comment>